<sequence>MMFCVNTTTTRASIFNRTARPRSPCTICLSSRRKCTALPGFRISSEDRGSRRTSVITSVAMNIAEAVRKSYESKSLLEIADAPVSALEGIAEKREKALNELRIVTVRDLATWKYYRIAKSIVALASTEVEGGRLEGASMNIDKALDKAYEGASFSSILSAPPSALQGLTKEHDAILKQLQIKDIKALGSCKWAVRSEAIVNLADFHEE</sequence>
<protein>
    <submittedName>
        <fullName evidence="1">Uncharacterized protein</fullName>
    </submittedName>
</protein>
<dbReference type="EMBL" id="GBEZ01021014">
    <property type="protein sequence ID" value="JAC65704.1"/>
    <property type="molecule type" value="Transcribed_RNA"/>
</dbReference>
<gene>
    <name evidence="1" type="ORF">TSPGSL018_15460</name>
</gene>
<proteinExistence type="predicted"/>
<organism evidence="1">
    <name type="scientific">Tetraselmis sp. GSL018</name>
    <dbReference type="NCBI Taxonomy" id="582737"/>
    <lineage>
        <taxon>Eukaryota</taxon>
        <taxon>Viridiplantae</taxon>
        <taxon>Chlorophyta</taxon>
        <taxon>core chlorophytes</taxon>
        <taxon>Chlorodendrophyceae</taxon>
        <taxon>Chlorodendrales</taxon>
        <taxon>Chlorodendraceae</taxon>
        <taxon>Tetraselmis</taxon>
    </lineage>
</organism>
<accession>A0A061R4P1</accession>
<dbReference type="AlphaFoldDB" id="A0A061R4P1"/>
<name>A0A061R4P1_9CHLO</name>
<reference evidence="1" key="1">
    <citation type="submission" date="2014-05" db="EMBL/GenBank/DDBJ databases">
        <title>The transcriptome of the halophilic microalga Tetraselmis sp. GSL018 isolated from the Great Salt Lake, Utah.</title>
        <authorList>
            <person name="Jinkerson R.E."/>
            <person name="D'Adamo S."/>
            <person name="Posewitz M.C."/>
        </authorList>
    </citation>
    <scope>NUCLEOTIDE SEQUENCE</scope>
    <source>
        <strain evidence="1">GSL018</strain>
    </source>
</reference>
<evidence type="ECO:0000313" key="1">
    <source>
        <dbReference type="EMBL" id="JAC65704.1"/>
    </source>
</evidence>